<dbReference type="InterPro" id="IPR008030">
    <property type="entry name" value="NmrA-like"/>
</dbReference>
<protein>
    <recommendedName>
        <fullName evidence="3">NmrA-like domain-containing protein</fullName>
    </recommendedName>
</protein>
<dbReference type="CDD" id="cd05251">
    <property type="entry name" value="NmrA_like_SDR_a"/>
    <property type="match status" value="1"/>
</dbReference>
<dbReference type="AlphaFoldDB" id="A0A364KRI0"/>
<evidence type="ECO:0000256" key="2">
    <source>
        <dbReference type="ARBA" id="ARBA00022857"/>
    </source>
</evidence>
<dbReference type="InterPro" id="IPR051164">
    <property type="entry name" value="NmrA-like_oxidored"/>
</dbReference>
<evidence type="ECO:0000313" key="5">
    <source>
        <dbReference type="Proteomes" id="UP000249363"/>
    </source>
</evidence>
<feature type="domain" description="NmrA-like" evidence="3">
    <location>
        <begin position="7"/>
        <end position="301"/>
    </location>
</feature>
<comment type="caution">
    <text evidence="4">The sequence shown here is derived from an EMBL/GenBank/DDBJ whole genome shotgun (WGS) entry which is preliminary data.</text>
</comment>
<dbReference type="GO" id="GO:0005634">
    <property type="term" value="C:nucleus"/>
    <property type="evidence" value="ECO:0007669"/>
    <property type="project" value="TreeGrafter"/>
</dbReference>
<dbReference type="STRING" id="1196081.A0A364KRI0"/>
<comment type="similarity">
    <text evidence="1">Belongs to the NmrA-type oxidoreductase family.</text>
</comment>
<dbReference type="Gene3D" id="3.40.50.720">
    <property type="entry name" value="NAD(P)-binding Rossmann-like Domain"/>
    <property type="match status" value="1"/>
</dbReference>
<evidence type="ECO:0000313" key="4">
    <source>
        <dbReference type="EMBL" id="RAO66156.1"/>
    </source>
</evidence>
<dbReference type="Gene3D" id="3.90.25.10">
    <property type="entry name" value="UDP-galactose 4-epimerase, domain 1"/>
    <property type="match status" value="1"/>
</dbReference>
<dbReference type="OrthoDB" id="3358371at2759"/>
<dbReference type="SUPFAM" id="SSF51735">
    <property type="entry name" value="NAD(P)-binding Rossmann-fold domains"/>
    <property type="match status" value="1"/>
</dbReference>
<dbReference type="PANTHER" id="PTHR42748">
    <property type="entry name" value="NITROGEN METABOLITE REPRESSION PROTEIN NMRA FAMILY MEMBER"/>
    <property type="match status" value="1"/>
</dbReference>
<keyword evidence="5" id="KW-1185">Reference proteome</keyword>
<evidence type="ECO:0000256" key="1">
    <source>
        <dbReference type="ARBA" id="ARBA00006328"/>
    </source>
</evidence>
<keyword evidence="2" id="KW-0521">NADP</keyword>
<gene>
    <name evidence="4" type="ORF">BHQ10_002168</name>
</gene>
<dbReference type="PANTHER" id="PTHR42748:SF29">
    <property type="entry name" value="NMRA-LIKE DOMAIN-CONTAINING PROTEIN"/>
    <property type="match status" value="1"/>
</dbReference>
<accession>A0A364KRI0</accession>
<dbReference type="RefSeq" id="XP_040730673.1">
    <property type="nucleotide sequence ID" value="XM_040874284.1"/>
</dbReference>
<evidence type="ECO:0000259" key="3">
    <source>
        <dbReference type="Pfam" id="PF05368"/>
    </source>
</evidence>
<reference evidence="4 5" key="1">
    <citation type="journal article" date="2017" name="Biotechnol. Biofuels">
        <title>Differential beta-glucosidase expression as a function of carbon source availability in Talaromyces amestolkiae: a genomic and proteomic approach.</title>
        <authorList>
            <person name="de Eugenio L.I."/>
            <person name="Mendez-Liter J.A."/>
            <person name="Nieto-Dominguez M."/>
            <person name="Alonso L."/>
            <person name="Gil-Munoz J."/>
            <person name="Barriuso J."/>
            <person name="Prieto A."/>
            <person name="Martinez M.J."/>
        </authorList>
    </citation>
    <scope>NUCLEOTIDE SEQUENCE [LARGE SCALE GENOMIC DNA]</scope>
    <source>
        <strain evidence="4 5">CIB</strain>
    </source>
</reference>
<organism evidence="4 5">
    <name type="scientific">Talaromyces amestolkiae</name>
    <dbReference type="NCBI Taxonomy" id="1196081"/>
    <lineage>
        <taxon>Eukaryota</taxon>
        <taxon>Fungi</taxon>
        <taxon>Dikarya</taxon>
        <taxon>Ascomycota</taxon>
        <taxon>Pezizomycotina</taxon>
        <taxon>Eurotiomycetes</taxon>
        <taxon>Eurotiomycetidae</taxon>
        <taxon>Eurotiales</taxon>
        <taxon>Trichocomaceae</taxon>
        <taxon>Talaromyces</taxon>
        <taxon>Talaromyces sect. Talaromyces</taxon>
    </lineage>
</organism>
<name>A0A364KRI0_TALAM</name>
<dbReference type="EMBL" id="MIKG01000003">
    <property type="protein sequence ID" value="RAO66156.1"/>
    <property type="molecule type" value="Genomic_DNA"/>
</dbReference>
<dbReference type="Pfam" id="PF05368">
    <property type="entry name" value="NmrA"/>
    <property type="match status" value="1"/>
</dbReference>
<sequence>MGDSTIKTIVVVGATGNQGGSVARTFLKLPHWKVRVTTRNPSSPAAQALKVLGAEVVQADLSNPDTLARAFDNAHAIFLNTDFWVTYRALAATVMAQEVCPSDEEKPDPSRVAYQTEISHGKNAAECAAKVPTLERLVYSALPATRKLTGAKYQSNHADSKGAVVDYIETELPHLARKTSFIYLGAYNTNPLLSPRLDLSDGRYRYFLPLSKAARMPIINVKESTGPFVRALIEDEAPGTKLLAYDNNSYLAYGEICDIWSRASGQEADFKTVTVQFLHETMKIPMEFISSLPALEEYGYTGSMRVIQPGDLKTDVRTKSWEEWMMERDRTAILEA</sequence>
<dbReference type="InterPro" id="IPR036291">
    <property type="entry name" value="NAD(P)-bd_dom_sf"/>
</dbReference>
<proteinExistence type="inferred from homology"/>
<dbReference type="Proteomes" id="UP000249363">
    <property type="component" value="Unassembled WGS sequence"/>
</dbReference>
<dbReference type="GeneID" id="63791385"/>